<dbReference type="Proteomes" id="UP001597541">
    <property type="component" value="Unassembled WGS sequence"/>
</dbReference>
<dbReference type="Pfam" id="PF00535">
    <property type="entry name" value="Glycos_transf_2"/>
    <property type="match status" value="1"/>
</dbReference>
<dbReference type="PANTHER" id="PTHR48090">
    <property type="entry name" value="UNDECAPRENYL-PHOSPHATE 4-DEOXY-4-FORMAMIDO-L-ARABINOSE TRANSFERASE-RELATED"/>
    <property type="match status" value="1"/>
</dbReference>
<dbReference type="EMBL" id="JBHUME010000007">
    <property type="protein sequence ID" value="MFD2612353.1"/>
    <property type="molecule type" value="Genomic_DNA"/>
</dbReference>
<comment type="caution">
    <text evidence="2">The sequence shown here is derived from an EMBL/GenBank/DDBJ whole genome shotgun (WGS) entry which is preliminary data.</text>
</comment>
<dbReference type="InterPro" id="IPR050256">
    <property type="entry name" value="Glycosyltransferase_2"/>
</dbReference>
<evidence type="ECO:0000313" key="2">
    <source>
        <dbReference type="EMBL" id="MFD2612353.1"/>
    </source>
</evidence>
<name>A0ABW5PAW1_9BACL</name>
<feature type="domain" description="Glycosyltransferase 2-like" evidence="1">
    <location>
        <begin position="34"/>
        <end position="148"/>
    </location>
</feature>
<keyword evidence="3" id="KW-1185">Reference proteome</keyword>
<reference evidence="3" key="1">
    <citation type="journal article" date="2019" name="Int. J. Syst. Evol. Microbiol.">
        <title>The Global Catalogue of Microorganisms (GCM) 10K type strain sequencing project: providing services to taxonomists for standard genome sequencing and annotation.</title>
        <authorList>
            <consortium name="The Broad Institute Genomics Platform"/>
            <consortium name="The Broad Institute Genome Sequencing Center for Infectious Disease"/>
            <person name="Wu L."/>
            <person name="Ma J."/>
        </authorList>
    </citation>
    <scope>NUCLEOTIDE SEQUENCE [LARGE SCALE GENOMIC DNA]</scope>
    <source>
        <strain evidence="3">KCTC 3950</strain>
    </source>
</reference>
<proteinExistence type="predicted"/>
<gene>
    <name evidence="2" type="ORF">ACFSUF_07960</name>
</gene>
<dbReference type="InterPro" id="IPR029044">
    <property type="entry name" value="Nucleotide-diphossugar_trans"/>
</dbReference>
<dbReference type="Gene3D" id="3.90.550.10">
    <property type="entry name" value="Spore Coat Polysaccharide Biosynthesis Protein SpsA, Chain A"/>
    <property type="match status" value="1"/>
</dbReference>
<dbReference type="SUPFAM" id="SSF53448">
    <property type="entry name" value="Nucleotide-diphospho-sugar transferases"/>
    <property type="match status" value="1"/>
</dbReference>
<dbReference type="PANTHER" id="PTHR48090:SF7">
    <property type="entry name" value="RFBJ PROTEIN"/>
    <property type="match status" value="1"/>
</dbReference>
<dbReference type="InterPro" id="IPR001173">
    <property type="entry name" value="Glyco_trans_2-like"/>
</dbReference>
<accession>A0ABW5PAW1</accession>
<dbReference type="RefSeq" id="WP_377601852.1">
    <property type="nucleotide sequence ID" value="NZ_JBHUME010000007.1"/>
</dbReference>
<sequence>MKKKLLKRKARPGGRRWRGWTGIRYTNSESPEVSVIIPVVNERATIAQVIRQAYRVHPKTEVIIVANGSTDGTRELAENLGAKVIWIAHKVGHDVGRSIGAAAAKGNILLFTDGDIVIRAELLIPLVNAVAGGIDVALNRYTGPTDKTRVHGVILAKHSLNIALSRPDLGGASLTTIPHALSRNALQQIGAEQLAVPPKALAAAVYQGLTVKAVQYIEVGKTNPRRRRQFRVDPLEPLIIGDHLEAMDWYLENTNRRANMTDLWRDRDIVR</sequence>
<evidence type="ECO:0000313" key="3">
    <source>
        <dbReference type="Proteomes" id="UP001597541"/>
    </source>
</evidence>
<evidence type="ECO:0000259" key="1">
    <source>
        <dbReference type="Pfam" id="PF00535"/>
    </source>
</evidence>
<protein>
    <submittedName>
        <fullName evidence="2">Glycosyltransferase family 2 protein</fullName>
    </submittedName>
</protein>
<organism evidence="2 3">
    <name type="scientific">Paenibacillus gansuensis</name>
    <dbReference type="NCBI Taxonomy" id="306542"/>
    <lineage>
        <taxon>Bacteria</taxon>
        <taxon>Bacillati</taxon>
        <taxon>Bacillota</taxon>
        <taxon>Bacilli</taxon>
        <taxon>Bacillales</taxon>
        <taxon>Paenibacillaceae</taxon>
        <taxon>Paenibacillus</taxon>
    </lineage>
</organism>